<evidence type="ECO:0000313" key="3">
    <source>
        <dbReference type="Proteomes" id="UP000429980"/>
    </source>
</evidence>
<organism evidence="2 3">
    <name type="scientific">Bacillus paralicheniformis</name>
    <dbReference type="NCBI Taxonomy" id="1648923"/>
    <lineage>
        <taxon>Bacteria</taxon>
        <taxon>Bacillati</taxon>
        <taxon>Bacillota</taxon>
        <taxon>Bacilli</taxon>
        <taxon>Bacillales</taxon>
        <taxon>Bacillaceae</taxon>
        <taxon>Bacillus</taxon>
    </lineage>
</organism>
<dbReference type="EMBL" id="NILF01000062">
    <property type="protein sequence ID" value="TWL35047.1"/>
    <property type="molecule type" value="Genomic_DNA"/>
</dbReference>
<comment type="caution">
    <text evidence="2">The sequence shown here is derived from an EMBL/GenBank/DDBJ whole genome shotgun (WGS) entry which is preliminary data.</text>
</comment>
<dbReference type="Proteomes" id="UP000429980">
    <property type="component" value="Unassembled WGS sequence"/>
</dbReference>
<feature type="compositionally biased region" description="Basic and acidic residues" evidence="1">
    <location>
        <begin position="94"/>
        <end position="106"/>
    </location>
</feature>
<accession>A0ABY3FRY9</accession>
<name>A0ABY3FRY9_9BACI</name>
<evidence type="ECO:0000313" key="2">
    <source>
        <dbReference type="EMBL" id="TWL35047.1"/>
    </source>
</evidence>
<keyword evidence="3" id="KW-1185">Reference proteome</keyword>
<gene>
    <name evidence="2" type="ORF">CHCC15381_3490</name>
</gene>
<reference evidence="2 3" key="1">
    <citation type="submission" date="2019-06" db="EMBL/GenBank/DDBJ databases">
        <title>Genome sequence analysis of &gt;100 Bacillus licheniformis strains suggests intrinsic resistance to this species.</title>
        <authorList>
            <person name="Wels M."/>
            <person name="Siezen R.J."/>
            <person name="Johansen E."/>
            <person name="Stuer-Lauridsen B."/>
            <person name="Bjerre K."/>
            <person name="Nielsen B.K.K."/>
        </authorList>
    </citation>
    <scope>NUCLEOTIDE SEQUENCE [LARGE SCALE GENOMIC DNA]</scope>
    <source>
        <strain evidence="2 3">BAC-15381</strain>
    </source>
</reference>
<dbReference type="InterPro" id="IPR035218">
    <property type="entry name" value="DUF5327"/>
</dbReference>
<evidence type="ECO:0000256" key="1">
    <source>
        <dbReference type="SAM" id="MobiDB-lite"/>
    </source>
</evidence>
<feature type="region of interest" description="Disordered" evidence="1">
    <location>
        <begin position="86"/>
        <end position="115"/>
    </location>
</feature>
<protein>
    <recommendedName>
        <fullName evidence="4">YwdI family protein</fullName>
    </recommendedName>
</protein>
<evidence type="ECO:0008006" key="4">
    <source>
        <dbReference type="Google" id="ProtNLM"/>
    </source>
</evidence>
<sequence length="115" mass="13307">MKWKLKTVWRIDLMNIHISSLLQKMEDELKKAKECSQENELKMHIAVIRSLCDVIVEPQQRPSVQSSPYVQTANKPPSDQLMLEKMMGSAGAEQYKKQEKQKHEDDGNGDSIFDF</sequence>
<proteinExistence type="predicted"/>
<dbReference type="Pfam" id="PF17261">
    <property type="entry name" value="DUF5327"/>
    <property type="match status" value="1"/>
</dbReference>